<keyword evidence="2" id="KW-1185">Reference proteome</keyword>
<dbReference type="EMBL" id="BTRK01000002">
    <property type="protein sequence ID" value="GMR38613.1"/>
    <property type="molecule type" value="Genomic_DNA"/>
</dbReference>
<name>A0AAN5C5U6_9BILA</name>
<protein>
    <submittedName>
        <fullName evidence="1">Uncharacterized protein</fullName>
    </submittedName>
</protein>
<dbReference type="Proteomes" id="UP001328107">
    <property type="component" value="Unassembled WGS sequence"/>
</dbReference>
<proteinExistence type="predicted"/>
<evidence type="ECO:0000313" key="1">
    <source>
        <dbReference type="EMBL" id="GMR38613.1"/>
    </source>
</evidence>
<evidence type="ECO:0000313" key="2">
    <source>
        <dbReference type="Proteomes" id="UP001328107"/>
    </source>
</evidence>
<feature type="non-terminal residue" evidence="1">
    <location>
        <position position="1"/>
    </location>
</feature>
<dbReference type="AlphaFoldDB" id="A0AAN5C5U6"/>
<reference evidence="2" key="1">
    <citation type="submission" date="2022-10" db="EMBL/GenBank/DDBJ databases">
        <title>Genome assembly of Pristionchus species.</title>
        <authorList>
            <person name="Yoshida K."/>
            <person name="Sommer R.J."/>
        </authorList>
    </citation>
    <scope>NUCLEOTIDE SEQUENCE [LARGE SCALE GENOMIC DNA]</scope>
    <source>
        <strain evidence="2">RS5460</strain>
    </source>
</reference>
<feature type="non-terminal residue" evidence="1">
    <location>
        <position position="146"/>
    </location>
</feature>
<gene>
    <name evidence="1" type="ORF">PMAYCL1PPCAC_08808</name>
</gene>
<sequence length="146" mass="15629">GCEEIGVGDQSEGEDSVQQRAQLATLEQLVEEDDHLRVAGGAHLEGSQFLLAQRSVVVDLAVVDHLELVGGPRERLHTGEIHDSQSLVAQDVTGLRVDVGATTVGATVRLATEMLLGEIQRELVGAARLVANSEDAAHFAERCERE</sequence>
<organism evidence="1 2">
    <name type="scientific">Pristionchus mayeri</name>
    <dbReference type="NCBI Taxonomy" id="1317129"/>
    <lineage>
        <taxon>Eukaryota</taxon>
        <taxon>Metazoa</taxon>
        <taxon>Ecdysozoa</taxon>
        <taxon>Nematoda</taxon>
        <taxon>Chromadorea</taxon>
        <taxon>Rhabditida</taxon>
        <taxon>Rhabditina</taxon>
        <taxon>Diplogasteromorpha</taxon>
        <taxon>Diplogasteroidea</taxon>
        <taxon>Neodiplogasteridae</taxon>
        <taxon>Pristionchus</taxon>
    </lineage>
</organism>
<accession>A0AAN5C5U6</accession>
<comment type="caution">
    <text evidence="1">The sequence shown here is derived from an EMBL/GenBank/DDBJ whole genome shotgun (WGS) entry which is preliminary data.</text>
</comment>